<dbReference type="Proteomes" id="UP000228987">
    <property type="component" value="Unassembled WGS sequence"/>
</dbReference>
<evidence type="ECO:0000313" key="4">
    <source>
        <dbReference type="Proteomes" id="UP000228987"/>
    </source>
</evidence>
<dbReference type="InterPro" id="IPR036249">
    <property type="entry name" value="Thioredoxin-like_sf"/>
</dbReference>
<proteinExistence type="predicted"/>
<keyword evidence="1" id="KW-0732">Signal</keyword>
<reference evidence="4" key="1">
    <citation type="submission" date="2017-08" db="EMBL/GenBank/DDBJ databases">
        <title>A dynamic microbial community with high functional redundancy inhabits the cold, oxic subseafloor aquifer.</title>
        <authorList>
            <person name="Tully B.J."/>
            <person name="Wheat C.G."/>
            <person name="Glazer B.T."/>
            <person name="Huber J.A."/>
        </authorList>
    </citation>
    <scope>NUCLEOTIDE SEQUENCE [LARGE SCALE GENOMIC DNA]</scope>
</reference>
<accession>A0A2A5CGA0</accession>
<name>A0A2A5CGA0_9GAMM</name>
<comment type="caution">
    <text evidence="3">The sequence shown here is derived from an EMBL/GenBank/DDBJ whole genome shotgun (WGS) entry which is preliminary data.</text>
</comment>
<dbReference type="InterPro" id="IPR013766">
    <property type="entry name" value="Thioredoxin_domain"/>
</dbReference>
<dbReference type="InterPro" id="IPR000866">
    <property type="entry name" value="AhpC/TSA"/>
</dbReference>
<feature type="domain" description="Thioredoxin" evidence="2">
    <location>
        <begin position="33"/>
        <end position="188"/>
    </location>
</feature>
<evidence type="ECO:0000256" key="1">
    <source>
        <dbReference type="SAM" id="SignalP"/>
    </source>
</evidence>
<evidence type="ECO:0000259" key="2">
    <source>
        <dbReference type="PROSITE" id="PS51352"/>
    </source>
</evidence>
<dbReference type="GO" id="GO:0016491">
    <property type="term" value="F:oxidoreductase activity"/>
    <property type="evidence" value="ECO:0007669"/>
    <property type="project" value="InterPro"/>
</dbReference>
<dbReference type="PROSITE" id="PS51352">
    <property type="entry name" value="THIOREDOXIN_2"/>
    <property type="match status" value="1"/>
</dbReference>
<dbReference type="Pfam" id="PF00578">
    <property type="entry name" value="AhpC-TSA"/>
    <property type="match status" value="1"/>
</dbReference>
<dbReference type="Gene3D" id="3.40.30.10">
    <property type="entry name" value="Glutaredoxin"/>
    <property type="match status" value="1"/>
</dbReference>
<organism evidence="3 4">
    <name type="scientific">SAR86 cluster bacterium</name>
    <dbReference type="NCBI Taxonomy" id="2030880"/>
    <lineage>
        <taxon>Bacteria</taxon>
        <taxon>Pseudomonadati</taxon>
        <taxon>Pseudomonadota</taxon>
        <taxon>Gammaproteobacteria</taxon>
        <taxon>SAR86 cluster</taxon>
    </lineage>
</organism>
<dbReference type="AlphaFoldDB" id="A0A2A5CGA0"/>
<evidence type="ECO:0000313" key="3">
    <source>
        <dbReference type="EMBL" id="PCJ42535.1"/>
    </source>
</evidence>
<feature type="signal peptide" evidence="1">
    <location>
        <begin position="1"/>
        <end position="24"/>
    </location>
</feature>
<gene>
    <name evidence="3" type="ORF">COA71_03210</name>
</gene>
<sequence length="189" mass="20978">MSLNKRVYQIFITLILFSTQLANAQDFIWAPDFPEGATIPVLDAPDQNGNNQTLSSLTGEKGLMLFFSRSFDWCPFCKAQLADITAIQSEMEAMGFNIASMTYDSVETLKIAEEDFGVGFTMLHDEAVKHIDALGIRNPDPEPDSFAYGIPQPGILLLSPDGTILRKFAEESFRDRPDLTYVLEAAAEL</sequence>
<dbReference type="SUPFAM" id="SSF52833">
    <property type="entry name" value="Thioredoxin-like"/>
    <property type="match status" value="1"/>
</dbReference>
<dbReference type="EMBL" id="NVWI01000002">
    <property type="protein sequence ID" value="PCJ42535.1"/>
    <property type="molecule type" value="Genomic_DNA"/>
</dbReference>
<protein>
    <recommendedName>
        <fullName evidence="2">Thioredoxin domain-containing protein</fullName>
    </recommendedName>
</protein>
<dbReference type="GO" id="GO:0016209">
    <property type="term" value="F:antioxidant activity"/>
    <property type="evidence" value="ECO:0007669"/>
    <property type="project" value="InterPro"/>
</dbReference>
<feature type="chain" id="PRO_5012653000" description="Thioredoxin domain-containing protein" evidence="1">
    <location>
        <begin position="25"/>
        <end position="189"/>
    </location>
</feature>